<keyword evidence="3" id="KW-0560">Oxidoreductase</keyword>
<dbReference type="PRINTS" id="PR00081">
    <property type="entry name" value="GDHRDH"/>
</dbReference>
<organism evidence="5 6">
    <name type="scientific">Colletotrichum nymphaeae SA-01</name>
    <dbReference type="NCBI Taxonomy" id="1460502"/>
    <lineage>
        <taxon>Eukaryota</taxon>
        <taxon>Fungi</taxon>
        <taxon>Dikarya</taxon>
        <taxon>Ascomycota</taxon>
        <taxon>Pezizomycotina</taxon>
        <taxon>Sordariomycetes</taxon>
        <taxon>Hypocreomycetidae</taxon>
        <taxon>Glomerellales</taxon>
        <taxon>Glomerellaceae</taxon>
        <taxon>Colletotrichum</taxon>
        <taxon>Colletotrichum acutatum species complex</taxon>
    </lineage>
</organism>
<evidence type="ECO:0000256" key="1">
    <source>
        <dbReference type="ARBA" id="ARBA00006484"/>
    </source>
</evidence>
<dbReference type="Pfam" id="PF00106">
    <property type="entry name" value="adh_short"/>
    <property type="match status" value="1"/>
</dbReference>
<dbReference type="OrthoDB" id="10253736at2759"/>
<evidence type="ECO:0000256" key="4">
    <source>
        <dbReference type="RuleBase" id="RU000363"/>
    </source>
</evidence>
<dbReference type="Proteomes" id="UP000070054">
    <property type="component" value="Unassembled WGS sequence"/>
</dbReference>
<comment type="caution">
    <text evidence="5">The sequence shown here is derived from an EMBL/GenBank/DDBJ whole genome shotgun (WGS) entry which is preliminary data.</text>
</comment>
<evidence type="ECO:0000313" key="5">
    <source>
        <dbReference type="EMBL" id="KXH46728.1"/>
    </source>
</evidence>
<keyword evidence="2" id="KW-0521">NADP</keyword>
<dbReference type="Gene3D" id="3.40.50.720">
    <property type="entry name" value="NAD(P)-binding Rossmann-like Domain"/>
    <property type="match status" value="1"/>
</dbReference>
<dbReference type="EMBL" id="JEMN01001140">
    <property type="protein sequence ID" value="KXH46728.1"/>
    <property type="molecule type" value="Genomic_DNA"/>
</dbReference>
<evidence type="ECO:0000256" key="2">
    <source>
        <dbReference type="ARBA" id="ARBA00022857"/>
    </source>
</evidence>
<name>A0A135TF41_9PEZI</name>
<dbReference type="AlphaFoldDB" id="A0A135TF41"/>
<dbReference type="PANTHER" id="PTHR24322:SF736">
    <property type="entry name" value="RETINOL DEHYDROGENASE 10"/>
    <property type="match status" value="1"/>
</dbReference>
<dbReference type="InterPro" id="IPR036291">
    <property type="entry name" value="NAD(P)-bd_dom_sf"/>
</dbReference>
<dbReference type="InterPro" id="IPR002347">
    <property type="entry name" value="SDR_fam"/>
</dbReference>
<proteinExistence type="inferred from homology"/>
<accession>A0A135TF41</accession>
<gene>
    <name evidence="5" type="ORF">CNYM01_06406</name>
</gene>
<protein>
    <recommendedName>
        <fullName evidence="7">Short-chain dehydrogenase</fullName>
    </recommendedName>
</protein>
<dbReference type="PANTHER" id="PTHR24322">
    <property type="entry name" value="PKSB"/>
    <property type="match status" value="1"/>
</dbReference>
<evidence type="ECO:0000256" key="3">
    <source>
        <dbReference type="ARBA" id="ARBA00023002"/>
    </source>
</evidence>
<keyword evidence="6" id="KW-1185">Reference proteome</keyword>
<evidence type="ECO:0000313" key="6">
    <source>
        <dbReference type="Proteomes" id="UP000070054"/>
    </source>
</evidence>
<dbReference type="PROSITE" id="PS00061">
    <property type="entry name" value="ADH_SHORT"/>
    <property type="match status" value="1"/>
</dbReference>
<dbReference type="GO" id="GO:0016616">
    <property type="term" value="F:oxidoreductase activity, acting on the CH-OH group of donors, NAD or NADP as acceptor"/>
    <property type="evidence" value="ECO:0007669"/>
    <property type="project" value="TreeGrafter"/>
</dbReference>
<dbReference type="InterPro" id="IPR020904">
    <property type="entry name" value="Sc_DH/Rdtase_CS"/>
</dbReference>
<evidence type="ECO:0008006" key="7">
    <source>
        <dbReference type="Google" id="ProtNLM"/>
    </source>
</evidence>
<dbReference type="SUPFAM" id="SSF51735">
    <property type="entry name" value="NAD(P)-binding Rossmann-fold domains"/>
    <property type="match status" value="1"/>
</dbReference>
<dbReference type="PRINTS" id="PR00080">
    <property type="entry name" value="SDRFAMILY"/>
</dbReference>
<comment type="similarity">
    <text evidence="1 4">Belongs to the short-chain dehydrogenases/reductases (SDR) family.</text>
</comment>
<sequence length="237" mass="26317">MSNSFLQIIPRDFEQLCTLFPILFTNERLRAAGGLLLSTAALYKAYHLLSQAAANNFTRDTYDWRREIVVVTGGSGGLGDMLVRKLAKESVKVISLDIVSPRMPLPANAYFYKMDATSSETIKKTADSIRKDHGDPTVLVNNAGAMFSKALLDESQEDVRRVFDINIISNFDLIREFIPSMIERNHGHVIHIASMASFVTGARNVSYAATKAAVLALHEGLAQELSHVYKAKKVRTR</sequence>
<reference evidence="5 6" key="1">
    <citation type="submission" date="2014-02" db="EMBL/GenBank/DDBJ databases">
        <title>The genome sequence of Colletotrichum nymphaeae SA-01.</title>
        <authorList>
            <person name="Baroncelli R."/>
            <person name="Thon M.R."/>
        </authorList>
    </citation>
    <scope>NUCLEOTIDE SEQUENCE [LARGE SCALE GENOMIC DNA]</scope>
    <source>
        <strain evidence="5 6">SA-01</strain>
    </source>
</reference>